<reference evidence="25" key="2">
    <citation type="journal article" date="2023" name="Plants (Basel)">
        <title>Annotation of the Turnera subulata (Passifloraceae) Draft Genome Reveals the S-Locus Evolved after the Divergence of Turneroideae from Passifloroideae in a Stepwise Manner.</title>
        <authorList>
            <person name="Henning P.M."/>
            <person name="Roalson E.H."/>
            <person name="Mir W."/>
            <person name="McCubbin A.G."/>
            <person name="Shore J.S."/>
        </authorList>
    </citation>
    <scope>NUCLEOTIDE SEQUENCE</scope>
    <source>
        <strain evidence="25">F60SS</strain>
    </source>
</reference>
<feature type="disulfide bond" evidence="19">
    <location>
        <begin position="68"/>
        <end position="85"/>
    </location>
</feature>
<dbReference type="InterPro" id="IPR001245">
    <property type="entry name" value="Ser-Thr/Tyr_kinase_cat_dom"/>
</dbReference>
<dbReference type="Pfam" id="PF00954">
    <property type="entry name" value="S_locus_glycop"/>
    <property type="match status" value="2"/>
</dbReference>
<evidence type="ECO:0000256" key="19">
    <source>
        <dbReference type="PROSITE-ProRule" id="PRU00076"/>
    </source>
</evidence>
<dbReference type="PROSITE" id="PS50026">
    <property type="entry name" value="EGF_3"/>
    <property type="match status" value="1"/>
</dbReference>
<dbReference type="OrthoDB" id="1933550at2759"/>
<evidence type="ECO:0000256" key="15">
    <source>
        <dbReference type="ARBA" id="ARBA00023170"/>
    </source>
</evidence>
<evidence type="ECO:0000256" key="13">
    <source>
        <dbReference type="ARBA" id="ARBA00023136"/>
    </source>
</evidence>
<feature type="domain" description="Apple" evidence="24">
    <location>
        <begin position="117"/>
        <end position="197"/>
    </location>
</feature>
<evidence type="ECO:0000256" key="18">
    <source>
        <dbReference type="ARBA" id="ARBA00048679"/>
    </source>
</evidence>
<keyword evidence="7" id="KW-0732">Signal</keyword>
<evidence type="ECO:0000256" key="16">
    <source>
        <dbReference type="ARBA" id="ARBA00023180"/>
    </source>
</evidence>
<dbReference type="GO" id="GO:0005524">
    <property type="term" value="F:ATP binding"/>
    <property type="evidence" value="ECO:0007669"/>
    <property type="project" value="UniProtKB-UniRule"/>
</dbReference>
<dbReference type="Pfam" id="PF07714">
    <property type="entry name" value="PK_Tyr_Ser-Thr"/>
    <property type="match status" value="2"/>
</dbReference>
<dbReference type="PANTHER" id="PTHR27002:SF1095">
    <property type="entry name" value="G-TYPE LECTIN S-RECEPTOR-LIKE SERINE_THREONINE-PROTEIN KINASE RKS1"/>
    <property type="match status" value="1"/>
</dbReference>
<evidence type="ECO:0000256" key="17">
    <source>
        <dbReference type="ARBA" id="ARBA00047899"/>
    </source>
</evidence>
<dbReference type="FunFam" id="3.30.200.20:FF:000195">
    <property type="entry name" value="G-type lectin S-receptor-like serine/threonine-protein kinase"/>
    <property type="match status" value="1"/>
</dbReference>
<comment type="catalytic activity">
    <reaction evidence="18">
        <text>L-seryl-[protein] + ATP = O-phospho-L-seryl-[protein] + ADP + H(+)</text>
        <dbReference type="Rhea" id="RHEA:17989"/>
        <dbReference type="Rhea" id="RHEA-COMP:9863"/>
        <dbReference type="Rhea" id="RHEA-COMP:11604"/>
        <dbReference type="ChEBI" id="CHEBI:15378"/>
        <dbReference type="ChEBI" id="CHEBI:29999"/>
        <dbReference type="ChEBI" id="CHEBI:30616"/>
        <dbReference type="ChEBI" id="CHEBI:83421"/>
        <dbReference type="ChEBI" id="CHEBI:456216"/>
        <dbReference type="EC" id="2.7.11.1"/>
    </reaction>
</comment>
<feature type="domain" description="Protein kinase" evidence="22">
    <location>
        <begin position="701"/>
        <end position="978"/>
    </location>
</feature>
<protein>
    <recommendedName>
        <fullName evidence="2">non-specific serine/threonine protein kinase</fullName>
        <ecNumber evidence="2">2.7.11.1</ecNumber>
    </recommendedName>
</protein>
<evidence type="ECO:0000256" key="3">
    <source>
        <dbReference type="ARBA" id="ARBA00022475"/>
    </source>
</evidence>
<dbReference type="InterPro" id="IPR000719">
    <property type="entry name" value="Prot_kinase_dom"/>
</dbReference>
<evidence type="ECO:0000313" key="25">
    <source>
        <dbReference type="EMBL" id="KAJ4850532.1"/>
    </source>
</evidence>
<keyword evidence="16" id="KW-0325">Glycoprotein</keyword>
<sequence length="1018" mass="113374">MSSGHLFNASLVNNNEETTFTWGLTNSSIFSIMFVDESGFLNRANWLNNQWFKIYSAPKEPCDNYGHCGAFGICDPYGTAGAFECSCLPGFQPKNPNDWNLKDGTGGCVRNPGALTCRDSEGFVKIANAKVPDTSVARVDMSLDLGACRLNCLGNCSCMAYALANESSGVGCTAWYGDLVDTRVFTDGGLDLFVRVDAATFAQYNKSTKKFLAKKGMVAVLVISLAVLFGVVISILYWLFTRKRKGRQRQPGLIEDNSAVSVPFGDSLPSIDVNEIISATENFSLANKLGQGGFGSVYKGQLASGQEIAVKRLSKTSRQGTEEFKNEVKLISKLQHKNLVKLYGCCVHREEKMLVYEFLPNRSLDFFIFDRTRRSLLDWKKRFEIIMGIARGLLYLHQDSRLKIIHRDLKPSNVLLDAAMNPKISDFGMAKIFGDDQTEANTNRVVGTYGYMSPEYAMEGLYSVKSDVFSYGVLMLEIISGRKNTDYYDEGPSQNLIGHVWELWREGTVLDIADTLLGQTYPPHEVRKCIQLFLYRGEKRVWRGGPWTGIRWSGVPEMTRSYLFSVQFVNNKSEVSIAYGVINASIISIMAVDESGTVTRSTWNGRDPKYRDKSPLANNGIQALLIVSIAVTLFLLIFLLYCCIRRKRKVSVDGDRHSKLWSTFTSPTYLGSSLFSKDLEGTNSDLPLFDLSVIVAATHNFSDDNKLGEGGFGSVYKGVINDGKEIAVKRLSQYSGQGIDEFKNEVALIVKLQHRNLVRILGCCIQAREKMLVYEYLPNKSLDSFIFDATKRSLLEWPTRYNIICGIARGILYLHQDSRLKIIHRDLKASNVLLDASMNPKISDFGMARIFGVDQNEANTNRVVGTYGYMSPEYAMHGLFSVKSDVYSFGVLLLEVITGTKNSSFYQESNPTHLVGHVWDLWKEGRALEIVDLTLGDSYLDHQVLRCIEIGLLCVQESAADRPTMSDVVFMLNNETTLPSPNKPAFILKASAYSSGDPSTSGGANSVNDMTVTMLQAR</sequence>
<feature type="domain" description="Protein kinase" evidence="22">
    <location>
        <begin position="283"/>
        <end position="625"/>
    </location>
</feature>
<dbReference type="GO" id="GO:0005886">
    <property type="term" value="C:plasma membrane"/>
    <property type="evidence" value="ECO:0007669"/>
    <property type="project" value="UniProtKB-SubCell"/>
</dbReference>
<dbReference type="InterPro" id="IPR008271">
    <property type="entry name" value="Ser/Thr_kinase_AS"/>
</dbReference>
<dbReference type="PROSITE" id="PS00108">
    <property type="entry name" value="PROTEIN_KINASE_ST"/>
    <property type="match status" value="2"/>
</dbReference>
<dbReference type="SMART" id="SM00473">
    <property type="entry name" value="PAN_AP"/>
    <property type="match status" value="1"/>
</dbReference>
<reference evidence="25" key="1">
    <citation type="submission" date="2022-02" db="EMBL/GenBank/DDBJ databases">
        <authorList>
            <person name="Henning P.M."/>
            <person name="McCubbin A.G."/>
            <person name="Shore J.S."/>
        </authorList>
    </citation>
    <scope>NUCLEOTIDE SEQUENCE</scope>
    <source>
        <strain evidence="25">F60SS</strain>
        <tissue evidence="25">Leaves</tissue>
    </source>
</reference>
<evidence type="ECO:0000256" key="8">
    <source>
        <dbReference type="ARBA" id="ARBA00022734"/>
    </source>
</evidence>
<name>A0A9Q0JRJ8_9ROSI</name>
<evidence type="ECO:0000256" key="21">
    <source>
        <dbReference type="SAM" id="Phobius"/>
    </source>
</evidence>
<keyword evidence="19" id="KW-0245">EGF-like domain</keyword>
<evidence type="ECO:0000256" key="14">
    <source>
        <dbReference type="ARBA" id="ARBA00023157"/>
    </source>
</evidence>
<evidence type="ECO:0000256" key="2">
    <source>
        <dbReference type="ARBA" id="ARBA00012513"/>
    </source>
</evidence>
<dbReference type="Gene3D" id="1.10.510.10">
    <property type="entry name" value="Transferase(Phosphotransferase) domain 1"/>
    <property type="match status" value="2"/>
</dbReference>
<evidence type="ECO:0000256" key="12">
    <source>
        <dbReference type="ARBA" id="ARBA00022989"/>
    </source>
</evidence>
<accession>A0A9Q0JRJ8</accession>
<feature type="domain" description="EGF-like" evidence="23">
    <location>
        <begin position="58"/>
        <end position="97"/>
    </location>
</feature>
<keyword evidence="15" id="KW-0675">Receptor</keyword>
<evidence type="ECO:0000256" key="5">
    <source>
        <dbReference type="ARBA" id="ARBA00022679"/>
    </source>
</evidence>
<dbReference type="PROSITE" id="PS50948">
    <property type="entry name" value="PAN"/>
    <property type="match status" value="1"/>
</dbReference>
<keyword evidence="3" id="KW-1003">Cell membrane</keyword>
<keyword evidence="4" id="KW-0723">Serine/threonine-protein kinase</keyword>
<keyword evidence="12 21" id="KW-1133">Transmembrane helix</keyword>
<evidence type="ECO:0000256" key="1">
    <source>
        <dbReference type="ARBA" id="ARBA00004251"/>
    </source>
</evidence>
<organism evidence="25 26">
    <name type="scientific">Turnera subulata</name>
    <dbReference type="NCBI Taxonomy" id="218843"/>
    <lineage>
        <taxon>Eukaryota</taxon>
        <taxon>Viridiplantae</taxon>
        <taxon>Streptophyta</taxon>
        <taxon>Embryophyta</taxon>
        <taxon>Tracheophyta</taxon>
        <taxon>Spermatophyta</taxon>
        <taxon>Magnoliopsida</taxon>
        <taxon>eudicotyledons</taxon>
        <taxon>Gunneridae</taxon>
        <taxon>Pentapetalae</taxon>
        <taxon>rosids</taxon>
        <taxon>fabids</taxon>
        <taxon>Malpighiales</taxon>
        <taxon>Passifloraceae</taxon>
        <taxon>Turnera</taxon>
    </lineage>
</organism>
<dbReference type="SUPFAM" id="SSF56112">
    <property type="entry name" value="Protein kinase-like (PK-like)"/>
    <property type="match status" value="2"/>
</dbReference>
<dbReference type="Pfam" id="PF08276">
    <property type="entry name" value="PAN_2"/>
    <property type="match status" value="1"/>
</dbReference>
<comment type="subcellular location">
    <subcellularLocation>
        <location evidence="1">Cell membrane</location>
        <topology evidence="1">Single-pass type I membrane protein</topology>
    </subcellularLocation>
</comment>
<evidence type="ECO:0000259" key="23">
    <source>
        <dbReference type="PROSITE" id="PS50026"/>
    </source>
</evidence>
<keyword evidence="9 20" id="KW-0547">Nucleotide-binding</keyword>
<dbReference type="CDD" id="cd00054">
    <property type="entry name" value="EGF_CA"/>
    <property type="match status" value="1"/>
</dbReference>
<feature type="transmembrane region" description="Helical" evidence="21">
    <location>
        <begin position="621"/>
        <end position="641"/>
    </location>
</feature>
<feature type="binding site" evidence="20">
    <location>
        <position position="729"/>
    </location>
    <ligand>
        <name>ATP</name>
        <dbReference type="ChEBI" id="CHEBI:30616"/>
    </ligand>
</feature>
<dbReference type="PROSITE" id="PS50011">
    <property type="entry name" value="PROTEIN_KINASE_DOM"/>
    <property type="match status" value="2"/>
</dbReference>
<keyword evidence="10" id="KW-0418">Kinase</keyword>
<dbReference type="FunFam" id="3.30.200.20:FF:000330">
    <property type="entry name" value="G-type lectin S-receptor-like serine/threonine-protein kinase At4g03230"/>
    <property type="match status" value="1"/>
</dbReference>
<dbReference type="EMBL" id="JAKUCV010000300">
    <property type="protein sequence ID" value="KAJ4850532.1"/>
    <property type="molecule type" value="Genomic_DNA"/>
</dbReference>
<evidence type="ECO:0000256" key="9">
    <source>
        <dbReference type="ARBA" id="ARBA00022741"/>
    </source>
</evidence>
<dbReference type="InterPro" id="IPR003609">
    <property type="entry name" value="Pan_app"/>
</dbReference>
<dbReference type="GO" id="GO:0004674">
    <property type="term" value="F:protein serine/threonine kinase activity"/>
    <property type="evidence" value="ECO:0007669"/>
    <property type="project" value="UniProtKB-KW"/>
</dbReference>
<feature type="binding site" evidence="20">
    <location>
        <position position="311"/>
    </location>
    <ligand>
        <name>ATP</name>
        <dbReference type="ChEBI" id="CHEBI:30616"/>
    </ligand>
</feature>
<feature type="transmembrane region" description="Helical" evidence="21">
    <location>
        <begin position="216"/>
        <end position="240"/>
    </location>
</feature>
<keyword evidence="26" id="KW-1185">Reference proteome</keyword>
<dbReference type="InterPro" id="IPR011009">
    <property type="entry name" value="Kinase-like_dom_sf"/>
</dbReference>
<dbReference type="PANTHER" id="PTHR27002">
    <property type="entry name" value="RECEPTOR-LIKE SERINE/THREONINE-PROTEIN KINASE SD1-8"/>
    <property type="match status" value="1"/>
</dbReference>
<dbReference type="CDD" id="cd14066">
    <property type="entry name" value="STKc_IRAK"/>
    <property type="match status" value="1"/>
</dbReference>
<dbReference type="InterPro" id="IPR017441">
    <property type="entry name" value="Protein_kinase_ATP_BS"/>
</dbReference>
<keyword evidence="13 21" id="KW-0472">Membrane</keyword>
<dbReference type="InterPro" id="IPR000858">
    <property type="entry name" value="S_locus_glycoprot_dom"/>
</dbReference>
<evidence type="ECO:0000256" key="10">
    <source>
        <dbReference type="ARBA" id="ARBA00022777"/>
    </source>
</evidence>
<evidence type="ECO:0000313" key="26">
    <source>
        <dbReference type="Proteomes" id="UP001141552"/>
    </source>
</evidence>
<dbReference type="Gene3D" id="3.30.200.20">
    <property type="entry name" value="Phosphorylase Kinase, domain 1"/>
    <property type="match status" value="2"/>
</dbReference>
<comment type="catalytic activity">
    <reaction evidence="17">
        <text>L-threonyl-[protein] + ATP = O-phospho-L-threonyl-[protein] + ADP + H(+)</text>
        <dbReference type="Rhea" id="RHEA:46608"/>
        <dbReference type="Rhea" id="RHEA-COMP:11060"/>
        <dbReference type="Rhea" id="RHEA-COMP:11605"/>
        <dbReference type="ChEBI" id="CHEBI:15378"/>
        <dbReference type="ChEBI" id="CHEBI:30013"/>
        <dbReference type="ChEBI" id="CHEBI:30616"/>
        <dbReference type="ChEBI" id="CHEBI:61977"/>
        <dbReference type="ChEBI" id="CHEBI:456216"/>
        <dbReference type="EC" id="2.7.11.1"/>
    </reaction>
</comment>
<evidence type="ECO:0000259" key="22">
    <source>
        <dbReference type="PROSITE" id="PS50011"/>
    </source>
</evidence>
<dbReference type="Proteomes" id="UP001141552">
    <property type="component" value="Unassembled WGS sequence"/>
</dbReference>
<keyword evidence="11 20" id="KW-0067">ATP-binding</keyword>
<evidence type="ECO:0000259" key="24">
    <source>
        <dbReference type="PROSITE" id="PS50948"/>
    </source>
</evidence>
<evidence type="ECO:0000256" key="20">
    <source>
        <dbReference type="PROSITE-ProRule" id="PRU10141"/>
    </source>
</evidence>
<keyword evidence="5" id="KW-0808">Transferase</keyword>
<dbReference type="SMART" id="SM00220">
    <property type="entry name" value="S_TKc"/>
    <property type="match status" value="2"/>
</dbReference>
<evidence type="ECO:0000256" key="11">
    <source>
        <dbReference type="ARBA" id="ARBA00022840"/>
    </source>
</evidence>
<dbReference type="PROSITE" id="PS00107">
    <property type="entry name" value="PROTEIN_KINASE_ATP"/>
    <property type="match status" value="2"/>
</dbReference>
<dbReference type="EC" id="2.7.11.1" evidence="2"/>
<keyword evidence="6 21" id="KW-0812">Transmembrane</keyword>
<dbReference type="AlphaFoldDB" id="A0A9Q0JRJ8"/>
<keyword evidence="14 19" id="KW-1015">Disulfide bond</keyword>
<dbReference type="FunFam" id="1.10.510.10:FF:000060">
    <property type="entry name" value="G-type lectin S-receptor-like serine/threonine-protein kinase"/>
    <property type="match status" value="2"/>
</dbReference>
<dbReference type="CDD" id="cd01098">
    <property type="entry name" value="PAN_AP_plant"/>
    <property type="match status" value="1"/>
</dbReference>
<dbReference type="InterPro" id="IPR021820">
    <property type="entry name" value="S-locus_recpt_kinase_C"/>
</dbReference>
<evidence type="ECO:0000256" key="6">
    <source>
        <dbReference type="ARBA" id="ARBA00022692"/>
    </source>
</evidence>
<dbReference type="GO" id="GO:0030246">
    <property type="term" value="F:carbohydrate binding"/>
    <property type="evidence" value="ECO:0007669"/>
    <property type="project" value="UniProtKB-KW"/>
</dbReference>
<dbReference type="GO" id="GO:0048544">
    <property type="term" value="P:recognition of pollen"/>
    <property type="evidence" value="ECO:0007669"/>
    <property type="project" value="InterPro"/>
</dbReference>
<dbReference type="Pfam" id="PF11883">
    <property type="entry name" value="DUF3403"/>
    <property type="match status" value="1"/>
</dbReference>
<keyword evidence="8" id="KW-0430">Lectin</keyword>
<proteinExistence type="predicted"/>
<comment type="caution">
    <text evidence="19">Lacks conserved residue(s) required for the propagation of feature annotation.</text>
</comment>
<gene>
    <name evidence="25" type="ORF">Tsubulata_041998</name>
</gene>
<evidence type="ECO:0000256" key="4">
    <source>
        <dbReference type="ARBA" id="ARBA00022527"/>
    </source>
</evidence>
<dbReference type="InterPro" id="IPR000742">
    <property type="entry name" value="EGF"/>
</dbReference>
<comment type="caution">
    <text evidence="25">The sequence shown here is derived from an EMBL/GenBank/DDBJ whole genome shotgun (WGS) entry which is preliminary data.</text>
</comment>
<evidence type="ECO:0000256" key="7">
    <source>
        <dbReference type="ARBA" id="ARBA00022729"/>
    </source>
</evidence>